<feature type="transmembrane region" description="Helical" evidence="1">
    <location>
        <begin position="30"/>
        <end position="51"/>
    </location>
</feature>
<feature type="transmembrane region" description="Helical" evidence="1">
    <location>
        <begin position="6"/>
        <end position="23"/>
    </location>
</feature>
<accession>A0A8T4L0G4</accession>
<keyword evidence="1" id="KW-0812">Transmembrane</keyword>
<evidence type="ECO:0000256" key="1">
    <source>
        <dbReference type="SAM" id="Phobius"/>
    </source>
</evidence>
<reference evidence="2" key="2">
    <citation type="submission" date="2021-05" db="EMBL/GenBank/DDBJ databases">
        <title>Protein family content uncovers lineage relationships and bacterial pathway maintenance mechanisms in DPANN archaea.</title>
        <authorList>
            <person name="Castelle C.J."/>
            <person name="Meheust R."/>
            <person name="Jaffe A.L."/>
            <person name="Seitz K."/>
            <person name="Gong X."/>
            <person name="Baker B.J."/>
            <person name="Banfield J.F."/>
        </authorList>
    </citation>
    <scope>NUCLEOTIDE SEQUENCE</scope>
    <source>
        <strain evidence="2">RIFCSPHIGHO2_01_FULL_AR10_44_11</strain>
    </source>
</reference>
<gene>
    <name evidence="2" type="ORF">J4415_01885</name>
</gene>
<keyword evidence="1" id="KW-0472">Membrane</keyword>
<keyword evidence="1" id="KW-1133">Transmembrane helix</keyword>
<comment type="caution">
    <text evidence="2">The sequence shown here is derived from an EMBL/GenBank/DDBJ whole genome shotgun (WGS) entry which is preliminary data.</text>
</comment>
<evidence type="ECO:0000313" key="3">
    <source>
        <dbReference type="Proteomes" id="UP000677687"/>
    </source>
</evidence>
<dbReference type="EMBL" id="JAGVWD010000024">
    <property type="protein sequence ID" value="MBS3057355.1"/>
    <property type="molecule type" value="Genomic_DNA"/>
</dbReference>
<organism evidence="2 3">
    <name type="scientific">Candidatus Iainarchaeum sp</name>
    <dbReference type="NCBI Taxonomy" id="3101447"/>
    <lineage>
        <taxon>Archaea</taxon>
        <taxon>Candidatus Iainarchaeota</taxon>
        <taxon>Candidatus Iainarchaeia</taxon>
        <taxon>Candidatus Iainarchaeales</taxon>
        <taxon>Candidatus Iainarchaeaceae</taxon>
        <taxon>Candidatus Iainarchaeum</taxon>
    </lineage>
</organism>
<name>A0A8T4L0G4_9ARCH</name>
<dbReference type="AlphaFoldDB" id="A0A8T4L0G4"/>
<dbReference type="Proteomes" id="UP000677687">
    <property type="component" value="Unassembled WGS sequence"/>
</dbReference>
<proteinExistence type="predicted"/>
<feature type="transmembrane region" description="Helical" evidence="1">
    <location>
        <begin position="57"/>
        <end position="81"/>
    </location>
</feature>
<reference evidence="2" key="1">
    <citation type="submission" date="2021-03" db="EMBL/GenBank/DDBJ databases">
        <authorList>
            <person name="Jaffe A."/>
        </authorList>
    </citation>
    <scope>NUCLEOTIDE SEQUENCE</scope>
    <source>
        <strain evidence="2">RIFCSPHIGHO2_01_FULL_AR10_44_11</strain>
    </source>
</reference>
<protein>
    <submittedName>
        <fullName evidence="2">Uncharacterized protein</fullName>
    </submittedName>
</protein>
<sequence>MDFSKIIVLVFLLLAWFYMGSALKKEKRWLKLFVPFVILAFAVLANFAKGLTLQTPAYYALDLAENALMFIAAIGFVYVSYASNRKLGKRRGAEEQ</sequence>
<evidence type="ECO:0000313" key="2">
    <source>
        <dbReference type="EMBL" id="MBS3057355.1"/>
    </source>
</evidence>